<evidence type="ECO:0000313" key="3">
    <source>
        <dbReference type="EMBL" id="GGM79839.1"/>
    </source>
</evidence>
<name>A0ABQ2HHZ9_9BACT</name>
<keyword evidence="4" id="KW-1185">Reference proteome</keyword>
<evidence type="ECO:0008006" key="5">
    <source>
        <dbReference type="Google" id="ProtNLM"/>
    </source>
</evidence>
<protein>
    <recommendedName>
        <fullName evidence="5">Gas vesicle protein</fullName>
    </recommendedName>
</protein>
<dbReference type="EMBL" id="BMLI01000001">
    <property type="protein sequence ID" value="GGM79839.1"/>
    <property type="molecule type" value="Genomic_DNA"/>
</dbReference>
<gene>
    <name evidence="3" type="ORF">GCM10010967_09510</name>
</gene>
<sequence length="125" mass="14115">MEQFLEAIIENEAEPLLTAKKLREIMSKTSNTLIAFLTGCATGAALGILYAPDKGEVLRTQLTYRLSKYREKLQEVIQDLVDKKDQPDNFSRTEGERVVNDAREKAEKLLEDVDRLMAQIKGQAS</sequence>
<feature type="transmembrane region" description="Helical" evidence="2">
    <location>
        <begin position="33"/>
        <end position="51"/>
    </location>
</feature>
<dbReference type="Proteomes" id="UP000632339">
    <property type="component" value="Unassembled WGS sequence"/>
</dbReference>
<proteinExistence type="predicted"/>
<dbReference type="InterPro" id="IPR024623">
    <property type="entry name" value="YtxH"/>
</dbReference>
<reference evidence="4" key="1">
    <citation type="journal article" date="2019" name="Int. J. Syst. Evol. Microbiol.">
        <title>The Global Catalogue of Microorganisms (GCM) 10K type strain sequencing project: providing services to taxonomists for standard genome sequencing and annotation.</title>
        <authorList>
            <consortium name="The Broad Institute Genomics Platform"/>
            <consortium name="The Broad Institute Genome Sequencing Center for Infectious Disease"/>
            <person name="Wu L."/>
            <person name="Ma J."/>
        </authorList>
    </citation>
    <scope>NUCLEOTIDE SEQUENCE [LARGE SCALE GENOMIC DNA]</scope>
    <source>
        <strain evidence="4">CGMCC 1.6375</strain>
    </source>
</reference>
<feature type="coiled-coil region" evidence="1">
    <location>
        <begin position="66"/>
        <end position="123"/>
    </location>
</feature>
<keyword evidence="2" id="KW-0472">Membrane</keyword>
<accession>A0ABQ2HHZ9</accession>
<organism evidence="3 4">
    <name type="scientific">Dyadobacter beijingensis</name>
    <dbReference type="NCBI Taxonomy" id="365489"/>
    <lineage>
        <taxon>Bacteria</taxon>
        <taxon>Pseudomonadati</taxon>
        <taxon>Bacteroidota</taxon>
        <taxon>Cytophagia</taxon>
        <taxon>Cytophagales</taxon>
        <taxon>Spirosomataceae</taxon>
        <taxon>Dyadobacter</taxon>
    </lineage>
</organism>
<evidence type="ECO:0000256" key="1">
    <source>
        <dbReference type="SAM" id="Coils"/>
    </source>
</evidence>
<evidence type="ECO:0000313" key="4">
    <source>
        <dbReference type="Proteomes" id="UP000632339"/>
    </source>
</evidence>
<keyword evidence="1" id="KW-0175">Coiled coil</keyword>
<keyword evidence="2" id="KW-1133">Transmembrane helix</keyword>
<evidence type="ECO:0000256" key="2">
    <source>
        <dbReference type="SAM" id="Phobius"/>
    </source>
</evidence>
<comment type="caution">
    <text evidence="3">The sequence shown here is derived from an EMBL/GenBank/DDBJ whole genome shotgun (WGS) entry which is preliminary data.</text>
</comment>
<keyword evidence="2" id="KW-0812">Transmembrane</keyword>
<dbReference type="Pfam" id="PF12732">
    <property type="entry name" value="YtxH"/>
    <property type="match status" value="1"/>
</dbReference>